<organism evidence="2 3">
    <name type="scientific">Kibdelosporangium philippinense</name>
    <dbReference type="NCBI Taxonomy" id="211113"/>
    <lineage>
        <taxon>Bacteria</taxon>
        <taxon>Bacillati</taxon>
        <taxon>Actinomycetota</taxon>
        <taxon>Actinomycetes</taxon>
        <taxon>Pseudonocardiales</taxon>
        <taxon>Pseudonocardiaceae</taxon>
        <taxon>Kibdelosporangium</taxon>
    </lineage>
</organism>
<sequence>MSETHARKPDDMDLCNPSMARMCDYALGRSHNLGSDREPGPIYRVGRAAQDGLSSAWAICTVWPPMARGTESRSYKTSSSAPTAYRWSSA</sequence>
<evidence type="ECO:0000313" key="3">
    <source>
        <dbReference type="Proteomes" id="UP001521150"/>
    </source>
</evidence>
<dbReference type="RefSeq" id="WP_233731426.1">
    <property type="nucleotide sequence ID" value="NZ_JAJVCN010000004.1"/>
</dbReference>
<feature type="region of interest" description="Disordered" evidence="1">
    <location>
        <begin position="69"/>
        <end position="90"/>
    </location>
</feature>
<comment type="caution">
    <text evidence="2">The sequence shown here is derived from an EMBL/GenBank/DDBJ whole genome shotgun (WGS) entry which is preliminary data.</text>
</comment>
<gene>
    <name evidence="2" type="ORF">LWC34_45080</name>
</gene>
<dbReference type="Proteomes" id="UP001521150">
    <property type="component" value="Unassembled WGS sequence"/>
</dbReference>
<evidence type="ECO:0000256" key="1">
    <source>
        <dbReference type="SAM" id="MobiDB-lite"/>
    </source>
</evidence>
<feature type="compositionally biased region" description="Polar residues" evidence="1">
    <location>
        <begin position="75"/>
        <end position="90"/>
    </location>
</feature>
<reference evidence="2 3" key="1">
    <citation type="submission" date="2021-12" db="EMBL/GenBank/DDBJ databases">
        <title>Genome sequence of Kibdelosporangium philippinense ATCC 49844.</title>
        <authorList>
            <person name="Fedorov E.A."/>
            <person name="Omeragic M."/>
            <person name="Shalygina K.F."/>
            <person name="Maclea K.S."/>
        </authorList>
    </citation>
    <scope>NUCLEOTIDE SEQUENCE [LARGE SCALE GENOMIC DNA]</scope>
    <source>
        <strain evidence="2 3">ATCC 49844</strain>
    </source>
</reference>
<protein>
    <submittedName>
        <fullName evidence="2">Uncharacterized protein</fullName>
    </submittedName>
</protein>
<name>A0ABS8ZU30_9PSEU</name>
<accession>A0ABS8ZU30</accession>
<dbReference type="EMBL" id="JAJVCN010000004">
    <property type="protein sequence ID" value="MCE7009933.1"/>
    <property type="molecule type" value="Genomic_DNA"/>
</dbReference>
<evidence type="ECO:0000313" key="2">
    <source>
        <dbReference type="EMBL" id="MCE7009933.1"/>
    </source>
</evidence>
<proteinExistence type="predicted"/>
<keyword evidence="3" id="KW-1185">Reference proteome</keyword>